<keyword evidence="3" id="KW-1185">Reference proteome</keyword>
<organism evidence="2 3">
    <name type="scientific">Tenggerimyces flavus</name>
    <dbReference type="NCBI Taxonomy" id="1708749"/>
    <lineage>
        <taxon>Bacteria</taxon>
        <taxon>Bacillati</taxon>
        <taxon>Actinomycetota</taxon>
        <taxon>Actinomycetes</taxon>
        <taxon>Propionibacteriales</taxon>
        <taxon>Nocardioidaceae</taxon>
        <taxon>Tenggerimyces</taxon>
    </lineage>
</organism>
<keyword evidence="1" id="KW-1133">Transmembrane helix</keyword>
<evidence type="ECO:0000313" key="2">
    <source>
        <dbReference type="EMBL" id="MFC3759879.1"/>
    </source>
</evidence>
<proteinExistence type="predicted"/>
<comment type="caution">
    <text evidence="2">The sequence shown here is derived from an EMBL/GenBank/DDBJ whole genome shotgun (WGS) entry which is preliminary data.</text>
</comment>
<feature type="transmembrane region" description="Helical" evidence="1">
    <location>
        <begin position="80"/>
        <end position="99"/>
    </location>
</feature>
<evidence type="ECO:0008006" key="4">
    <source>
        <dbReference type="Google" id="ProtNLM"/>
    </source>
</evidence>
<protein>
    <recommendedName>
        <fullName evidence="4">DUF2567 domain-containing protein</fullName>
    </recommendedName>
</protein>
<sequence length="203" mass="21683">MTIPYPPQSEFSAYLPRREREPSRLKAVLVILGVFVLAGVGSGLVWPHLVPQVQMVMTDFGPFPLSEAEAGQLMAMDGTYAALASILGLLLGTTLFMIFQRRGPAVVVAMAIGAGIAAALALTVGSYFAGGELVLAWQPRAEVGTELAAPLGLHAYGVMLIWPIAALAPIVPLVWLTWRERWGAESVVHTSQDSDEPAPRPVQ</sequence>
<evidence type="ECO:0000313" key="3">
    <source>
        <dbReference type="Proteomes" id="UP001595699"/>
    </source>
</evidence>
<dbReference type="RefSeq" id="WP_205120286.1">
    <property type="nucleotide sequence ID" value="NZ_JAFBCM010000001.1"/>
</dbReference>
<dbReference type="Proteomes" id="UP001595699">
    <property type="component" value="Unassembled WGS sequence"/>
</dbReference>
<keyword evidence="1" id="KW-0812">Transmembrane</keyword>
<feature type="transmembrane region" description="Helical" evidence="1">
    <location>
        <begin position="153"/>
        <end position="176"/>
    </location>
</feature>
<feature type="transmembrane region" description="Helical" evidence="1">
    <location>
        <begin position="106"/>
        <end position="129"/>
    </location>
</feature>
<name>A0ABV7Y784_9ACTN</name>
<reference evidence="3" key="1">
    <citation type="journal article" date="2019" name="Int. J. Syst. Evol. Microbiol.">
        <title>The Global Catalogue of Microorganisms (GCM) 10K type strain sequencing project: providing services to taxonomists for standard genome sequencing and annotation.</title>
        <authorList>
            <consortium name="The Broad Institute Genomics Platform"/>
            <consortium name="The Broad Institute Genome Sequencing Center for Infectious Disease"/>
            <person name="Wu L."/>
            <person name="Ma J."/>
        </authorList>
    </citation>
    <scope>NUCLEOTIDE SEQUENCE [LARGE SCALE GENOMIC DNA]</scope>
    <source>
        <strain evidence="3">CGMCC 4.7241</strain>
    </source>
</reference>
<gene>
    <name evidence="2" type="ORF">ACFOUW_03450</name>
</gene>
<evidence type="ECO:0000256" key="1">
    <source>
        <dbReference type="SAM" id="Phobius"/>
    </source>
</evidence>
<keyword evidence="1" id="KW-0472">Membrane</keyword>
<dbReference type="EMBL" id="JBHRZH010000004">
    <property type="protein sequence ID" value="MFC3759879.1"/>
    <property type="molecule type" value="Genomic_DNA"/>
</dbReference>
<accession>A0ABV7Y784</accession>
<feature type="transmembrane region" description="Helical" evidence="1">
    <location>
        <begin position="27"/>
        <end position="49"/>
    </location>
</feature>